<dbReference type="RefSeq" id="WP_379775019.1">
    <property type="nucleotide sequence ID" value="NZ_JBHSMZ010000016.1"/>
</dbReference>
<dbReference type="Proteomes" id="UP001596086">
    <property type="component" value="Unassembled WGS sequence"/>
</dbReference>
<keyword evidence="1" id="KW-0472">Membrane</keyword>
<keyword evidence="1" id="KW-0812">Transmembrane</keyword>
<keyword evidence="3" id="KW-1185">Reference proteome</keyword>
<comment type="caution">
    <text evidence="2">The sequence shown here is derived from an EMBL/GenBank/DDBJ whole genome shotgun (WGS) entry which is preliminary data.</text>
</comment>
<keyword evidence="1" id="KW-1133">Transmembrane helix</keyword>
<evidence type="ECO:0000256" key="1">
    <source>
        <dbReference type="SAM" id="Phobius"/>
    </source>
</evidence>
<name>A0ABW0S5I6_9BURK</name>
<organism evidence="2 3">
    <name type="scientific">Massilia aerilata</name>
    <dbReference type="NCBI Taxonomy" id="453817"/>
    <lineage>
        <taxon>Bacteria</taxon>
        <taxon>Pseudomonadati</taxon>
        <taxon>Pseudomonadota</taxon>
        <taxon>Betaproteobacteria</taxon>
        <taxon>Burkholderiales</taxon>
        <taxon>Oxalobacteraceae</taxon>
        <taxon>Telluria group</taxon>
        <taxon>Massilia</taxon>
    </lineage>
</organism>
<evidence type="ECO:0000313" key="2">
    <source>
        <dbReference type="EMBL" id="MFC5551240.1"/>
    </source>
</evidence>
<feature type="transmembrane region" description="Helical" evidence="1">
    <location>
        <begin position="6"/>
        <end position="25"/>
    </location>
</feature>
<evidence type="ECO:0008006" key="4">
    <source>
        <dbReference type="Google" id="ProtNLM"/>
    </source>
</evidence>
<accession>A0ABW0S5I6</accession>
<dbReference type="EMBL" id="JBHSMZ010000016">
    <property type="protein sequence ID" value="MFC5551240.1"/>
    <property type="molecule type" value="Genomic_DNA"/>
</dbReference>
<proteinExistence type="predicted"/>
<protein>
    <recommendedName>
        <fullName evidence="4">DUF3325 domain-containing protein</fullName>
    </recommendedName>
</protein>
<feature type="transmembrane region" description="Helical" evidence="1">
    <location>
        <begin position="70"/>
        <end position="92"/>
    </location>
</feature>
<evidence type="ECO:0000313" key="3">
    <source>
        <dbReference type="Proteomes" id="UP001596086"/>
    </source>
</evidence>
<gene>
    <name evidence="2" type="ORF">ACFPO9_22195</name>
</gene>
<sequence length="98" mass="10677">MPKLILTVAVVALLFCLLCGPVFYVALRFRRGGDVAALRPLRHVWLAQLALACVLIFVADSMGFMNPLGIVLAIVFAVSLGGAALFALWRLVRRIALR</sequence>
<feature type="transmembrane region" description="Helical" evidence="1">
    <location>
        <begin position="45"/>
        <end position="64"/>
    </location>
</feature>
<reference evidence="3" key="1">
    <citation type="journal article" date="2019" name="Int. J. Syst. Evol. Microbiol.">
        <title>The Global Catalogue of Microorganisms (GCM) 10K type strain sequencing project: providing services to taxonomists for standard genome sequencing and annotation.</title>
        <authorList>
            <consortium name="The Broad Institute Genomics Platform"/>
            <consortium name="The Broad Institute Genome Sequencing Center for Infectious Disease"/>
            <person name="Wu L."/>
            <person name="Ma J."/>
        </authorList>
    </citation>
    <scope>NUCLEOTIDE SEQUENCE [LARGE SCALE GENOMIC DNA]</scope>
    <source>
        <strain evidence="3">CGMCC 4.5798</strain>
    </source>
</reference>